<evidence type="ECO:0000256" key="1">
    <source>
        <dbReference type="SAM" id="Phobius"/>
    </source>
</evidence>
<keyword evidence="1" id="KW-0812">Transmembrane</keyword>
<dbReference type="RefSeq" id="WP_247994417.1">
    <property type="nucleotide sequence ID" value="NZ_CP096019.1"/>
</dbReference>
<feature type="transmembrane region" description="Helical" evidence="1">
    <location>
        <begin position="589"/>
        <end position="606"/>
    </location>
</feature>
<dbReference type="Proteomes" id="UP000831768">
    <property type="component" value="Chromosome"/>
</dbReference>
<dbReference type="GeneID" id="71927329"/>
<feature type="transmembrane region" description="Helical" evidence="1">
    <location>
        <begin position="520"/>
        <end position="542"/>
    </location>
</feature>
<organism evidence="2 3">
    <name type="scientific">Halocatena salina</name>
    <dbReference type="NCBI Taxonomy" id="2934340"/>
    <lineage>
        <taxon>Archaea</taxon>
        <taxon>Methanobacteriati</taxon>
        <taxon>Methanobacteriota</taxon>
        <taxon>Stenosarchaea group</taxon>
        <taxon>Halobacteria</taxon>
        <taxon>Halobacteriales</taxon>
        <taxon>Natronomonadaceae</taxon>
        <taxon>Halocatena</taxon>
    </lineage>
</organism>
<protein>
    <submittedName>
        <fullName evidence="2">DUF2298 domain-containing protein</fullName>
    </submittedName>
</protein>
<feature type="transmembrane region" description="Helical" evidence="1">
    <location>
        <begin position="471"/>
        <end position="500"/>
    </location>
</feature>
<feature type="transmembrane region" description="Helical" evidence="1">
    <location>
        <begin position="6"/>
        <end position="28"/>
    </location>
</feature>
<feature type="transmembrane region" description="Helical" evidence="1">
    <location>
        <begin position="90"/>
        <end position="108"/>
    </location>
</feature>
<evidence type="ECO:0000313" key="2">
    <source>
        <dbReference type="EMBL" id="UPM43757.1"/>
    </source>
</evidence>
<feature type="transmembrane region" description="Helical" evidence="1">
    <location>
        <begin position="35"/>
        <end position="53"/>
    </location>
</feature>
<feature type="transmembrane region" description="Helical" evidence="1">
    <location>
        <begin position="59"/>
        <end position="78"/>
    </location>
</feature>
<dbReference type="PANTHER" id="PTHR10790:SF51">
    <property type="entry name" value="TETRATRICOPEPTIDE REPEAT PROTEIN"/>
    <property type="match status" value="1"/>
</dbReference>
<keyword evidence="3" id="KW-1185">Reference proteome</keyword>
<accession>A0A8U0A777</accession>
<dbReference type="KEGG" id="haad:MW046_04740"/>
<name>A0A8U0A777_9EURY</name>
<keyword evidence="1" id="KW-0472">Membrane</keyword>
<feature type="transmembrane region" description="Helical" evidence="1">
    <location>
        <begin position="294"/>
        <end position="315"/>
    </location>
</feature>
<dbReference type="InterPro" id="IPR018746">
    <property type="entry name" value="DUF2298"/>
</dbReference>
<evidence type="ECO:0000313" key="3">
    <source>
        <dbReference type="Proteomes" id="UP000831768"/>
    </source>
</evidence>
<feature type="transmembrane region" description="Helical" evidence="1">
    <location>
        <begin position="402"/>
        <end position="421"/>
    </location>
</feature>
<feature type="transmembrane region" description="Helical" evidence="1">
    <location>
        <begin position="206"/>
        <end position="224"/>
    </location>
</feature>
<dbReference type="PANTHER" id="PTHR10790">
    <property type="entry name" value="TPR-DOMAIN CONTAINING PROTEIN"/>
    <property type="match status" value="1"/>
</dbReference>
<dbReference type="EMBL" id="CP096019">
    <property type="protein sequence ID" value="UPM43757.1"/>
    <property type="molecule type" value="Genomic_DNA"/>
</dbReference>
<sequence length="776" mass="84811">MEYWLVIRWLVVYLLLLIAGVPITAVLCPRLENRGVGIALPVALASIGLPVYWIGQLTFGWVSIGGGVVALVVVVLVVRSREAIEIDRRPVVEAAVVFTISFLGLVIVRSVDPGIHPAGGEKFLDYGLLASLLRASALPPEDFWFAGESVQYYYGGHMLSAVLSTLTGTTAPYGYNLALAGWYAMLVTGVYGLAGSLGASVGLSRWRTGVFGGIFVGVASNLQTPVRALLWLLPDETAASIAKWLNVPIEGLAVTPANFSYWNASRVIPGVPTDPDSYRIATEFPLFAWLNGDLHAHMMSTPFLVVVTTLCFSYYRSQPAERSLRTTLLATVGVLSGLIGFINMWSFPTALGVAWLTLLFASPSGTMQATARRASSLPPLRWFEDQERKWFTRELQHVGRSLLIVGGMALVGVAATLPFWLGPASGRAIGLVSDQTPFGPLFLVHGGFLLVFVPVLVDRSSIIVHLKRRPIVSGVVVGLSIAVAAWLGFPALVVIGPIVLWTWARLRAEQLTDEPRDASLGYPGVLVLAGAGIVLLVELLYLQDQAASGRFNTVFKAYFQVWVLWSPAAGVGLIWLFRWRPRGVRLGRLLVAAVVLSTAIYGPLALSNHFTGSAPDATLEDPTLDGLTHLDTVHSDEATAIRWLNRQPGQPVVAAAPGKDQYSWVNPESALTGLPTIVGWTHEIIYRNASVYNARAADVDTLYQGPPERTIEQLQHYDVRYIYVGPRERQRYDERPFDRINGLEKHRFGDVTIYEVNQTRLTPTRNLTAEKSLRTV</sequence>
<gene>
    <name evidence="2" type="ORF">MW046_04740</name>
</gene>
<dbReference type="NCBIfam" id="TIGR03662">
    <property type="entry name" value="Chlor_Arch_YYY"/>
    <property type="match status" value="1"/>
</dbReference>
<feature type="transmembrane region" description="Helical" evidence="1">
    <location>
        <begin position="441"/>
        <end position="459"/>
    </location>
</feature>
<proteinExistence type="predicted"/>
<feature type="transmembrane region" description="Helical" evidence="1">
    <location>
        <begin position="327"/>
        <end position="347"/>
    </location>
</feature>
<reference evidence="2" key="1">
    <citation type="submission" date="2022-04" db="EMBL/GenBank/DDBJ databases">
        <title>Halocatena sp. nov., isolated from a salt lake.</title>
        <authorList>
            <person name="Cui H.-L."/>
        </authorList>
    </citation>
    <scope>NUCLEOTIDE SEQUENCE</scope>
    <source>
        <strain evidence="2">AD-1</strain>
    </source>
</reference>
<dbReference type="Pfam" id="PF10060">
    <property type="entry name" value="DUF2298"/>
    <property type="match status" value="1"/>
</dbReference>
<keyword evidence="1" id="KW-1133">Transmembrane helix</keyword>
<dbReference type="AlphaFoldDB" id="A0A8U0A777"/>
<feature type="transmembrane region" description="Helical" evidence="1">
    <location>
        <begin position="554"/>
        <end position="577"/>
    </location>
</feature>
<feature type="transmembrane region" description="Helical" evidence="1">
    <location>
        <begin position="173"/>
        <end position="194"/>
    </location>
</feature>